<evidence type="ECO:0000256" key="1">
    <source>
        <dbReference type="SAM" id="Phobius"/>
    </source>
</evidence>
<evidence type="ECO:0000313" key="2">
    <source>
        <dbReference type="EMBL" id="RRT72074.1"/>
    </source>
</evidence>
<organism evidence="2 3">
    <name type="scientific">Ensete ventricosum</name>
    <name type="common">Abyssinian banana</name>
    <name type="synonym">Musa ensete</name>
    <dbReference type="NCBI Taxonomy" id="4639"/>
    <lineage>
        <taxon>Eukaryota</taxon>
        <taxon>Viridiplantae</taxon>
        <taxon>Streptophyta</taxon>
        <taxon>Embryophyta</taxon>
        <taxon>Tracheophyta</taxon>
        <taxon>Spermatophyta</taxon>
        <taxon>Magnoliopsida</taxon>
        <taxon>Liliopsida</taxon>
        <taxon>Zingiberales</taxon>
        <taxon>Musaceae</taxon>
        <taxon>Ensete</taxon>
    </lineage>
</organism>
<evidence type="ECO:0000313" key="3">
    <source>
        <dbReference type="Proteomes" id="UP000287651"/>
    </source>
</evidence>
<proteinExistence type="predicted"/>
<reference evidence="2 3" key="1">
    <citation type="journal article" date="2014" name="Agronomy (Basel)">
        <title>A Draft Genome Sequence for Ensete ventricosum, the Drought-Tolerant Tree Against Hunger.</title>
        <authorList>
            <person name="Harrison J."/>
            <person name="Moore K.A."/>
            <person name="Paszkiewicz K."/>
            <person name="Jones T."/>
            <person name="Grant M."/>
            <person name="Ambacheew D."/>
            <person name="Muzemil S."/>
            <person name="Studholme D.J."/>
        </authorList>
    </citation>
    <scope>NUCLEOTIDE SEQUENCE [LARGE SCALE GENOMIC DNA]</scope>
</reference>
<keyword evidence="1" id="KW-1133">Transmembrane helix</keyword>
<name>A0A427A7A0_ENSVE</name>
<dbReference type="AlphaFoldDB" id="A0A427A7A0"/>
<comment type="caution">
    <text evidence="2">The sequence shown here is derived from an EMBL/GenBank/DDBJ whole genome shotgun (WGS) entry which is preliminary data.</text>
</comment>
<feature type="transmembrane region" description="Helical" evidence="1">
    <location>
        <begin position="62"/>
        <end position="81"/>
    </location>
</feature>
<accession>A0A427A7A0</accession>
<gene>
    <name evidence="2" type="ORF">B296_00024916</name>
</gene>
<keyword evidence="1" id="KW-0472">Membrane</keyword>
<keyword evidence="1" id="KW-0812">Transmembrane</keyword>
<protein>
    <submittedName>
        <fullName evidence="2">Uncharacterized protein</fullName>
    </submittedName>
</protein>
<sequence length="84" mass="9013">MTVVIIVRNDPSSSLAFSFPADAASILYQQPNTSSPPSFTPLSTAYCPWTTCCETADTQGSFVVLVLNHSVILLLGISLFLSMK</sequence>
<dbReference type="EMBL" id="AMZH03003519">
    <property type="protein sequence ID" value="RRT72074.1"/>
    <property type="molecule type" value="Genomic_DNA"/>
</dbReference>
<dbReference type="Proteomes" id="UP000287651">
    <property type="component" value="Unassembled WGS sequence"/>
</dbReference>